<proteinExistence type="predicted"/>
<dbReference type="AlphaFoldDB" id="A0A918N4L0"/>
<dbReference type="EMBL" id="BMWD01000001">
    <property type="protein sequence ID" value="GGX38569.1"/>
    <property type="molecule type" value="Genomic_DNA"/>
</dbReference>
<organism evidence="2 3">
    <name type="scientific">Streptomyces fructofermentans</name>
    <dbReference type="NCBI Taxonomy" id="152141"/>
    <lineage>
        <taxon>Bacteria</taxon>
        <taxon>Bacillati</taxon>
        <taxon>Actinomycetota</taxon>
        <taxon>Actinomycetes</taxon>
        <taxon>Kitasatosporales</taxon>
        <taxon>Streptomycetaceae</taxon>
        <taxon>Streptomyces</taxon>
    </lineage>
</organism>
<keyword evidence="3" id="KW-1185">Reference proteome</keyword>
<reference evidence="2" key="1">
    <citation type="journal article" date="2014" name="Int. J. Syst. Evol. Microbiol.">
        <title>Complete genome sequence of Corynebacterium casei LMG S-19264T (=DSM 44701T), isolated from a smear-ripened cheese.</title>
        <authorList>
            <consortium name="US DOE Joint Genome Institute (JGI-PGF)"/>
            <person name="Walter F."/>
            <person name="Albersmeier A."/>
            <person name="Kalinowski J."/>
            <person name="Ruckert C."/>
        </authorList>
    </citation>
    <scope>NUCLEOTIDE SEQUENCE</scope>
    <source>
        <strain evidence="2">JCM 4956</strain>
    </source>
</reference>
<feature type="compositionally biased region" description="Pro residues" evidence="1">
    <location>
        <begin position="116"/>
        <end position="131"/>
    </location>
</feature>
<evidence type="ECO:0000313" key="2">
    <source>
        <dbReference type="EMBL" id="GGX38569.1"/>
    </source>
</evidence>
<feature type="region of interest" description="Disordered" evidence="1">
    <location>
        <begin position="30"/>
        <end position="135"/>
    </location>
</feature>
<feature type="compositionally biased region" description="Basic and acidic residues" evidence="1">
    <location>
        <begin position="387"/>
        <end position="398"/>
    </location>
</feature>
<sequence length="398" mass="38944">MLVGGLFLLGFFCGGRAEAGDGVVSGPTETVRSLGSAAERVVPNPPGEPAALAPRSAVADTGSRSSVASPQQAPTASVSTASLPTASEARTPQASTARLSTAPALTAAEARTPQASTPPAPAPQAPTPPAPVTRKASVAGVADLAGVTASVADEVGRAVVDERTVTPVAAPVAGPVAERIVRPVTERVVRPLTGGLVPSAVEQVVRPVGDLVERITDGLDALPVPPSQWPPLAQAPVPPALPEPPGAQSGQPGPSPLPAGTLPAGTPPTGTAPRQPGGTTNERGPAREQAAEAGSATVYGPSARGPAGTAAGVVEAGGTGGSVDVPAAGSPARRVPGDGSAGFPSRHSVVDNGPSRHGDAQAVAPAERVRPALRPGAAADSCAAATWDRHRDIPASPG</sequence>
<protein>
    <submittedName>
        <fullName evidence="2">Uncharacterized protein</fullName>
    </submittedName>
</protein>
<evidence type="ECO:0000256" key="1">
    <source>
        <dbReference type="SAM" id="MobiDB-lite"/>
    </source>
</evidence>
<feature type="compositionally biased region" description="Polar residues" evidence="1">
    <location>
        <begin position="62"/>
        <end position="99"/>
    </location>
</feature>
<feature type="compositionally biased region" description="Low complexity" evidence="1">
    <location>
        <begin position="246"/>
        <end position="280"/>
    </location>
</feature>
<evidence type="ECO:0000313" key="3">
    <source>
        <dbReference type="Proteomes" id="UP000645555"/>
    </source>
</evidence>
<accession>A0A918N4L0</accession>
<gene>
    <name evidence="2" type="ORF">GCM10010515_00990</name>
</gene>
<feature type="compositionally biased region" description="Low complexity" evidence="1">
    <location>
        <begin position="305"/>
        <end position="314"/>
    </location>
</feature>
<reference evidence="2" key="2">
    <citation type="submission" date="2020-09" db="EMBL/GenBank/DDBJ databases">
        <authorList>
            <person name="Sun Q."/>
            <person name="Ohkuma M."/>
        </authorList>
    </citation>
    <scope>NUCLEOTIDE SEQUENCE</scope>
    <source>
        <strain evidence="2">JCM 4956</strain>
    </source>
</reference>
<feature type="compositionally biased region" description="Pro residues" evidence="1">
    <location>
        <begin position="236"/>
        <end position="245"/>
    </location>
</feature>
<comment type="caution">
    <text evidence="2">The sequence shown here is derived from an EMBL/GenBank/DDBJ whole genome shotgun (WGS) entry which is preliminary data.</text>
</comment>
<dbReference type="Proteomes" id="UP000645555">
    <property type="component" value="Unassembled WGS sequence"/>
</dbReference>
<name>A0A918N4L0_9ACTN</name>
<feature type="region of interest" description="Disordered" evidence="1">
    <location>
        <begin position="222"/>
        <end position="398"/>
    </location>
</feature>